<sequence length="135" mass="15688">MVKEGMLFVNVYASHDPNEKKILWNKLHDLITSDLEYMWFVFGDFIVVRFPEERLGSVFCPHGAYFFGKFIYFAGLLEIKMDGRRFTYMSSKGDKHNKLDIYLVSTNVNDTWPHLNVIALPQVHSDHCAIVLSPN</sequence>
<evidence type="ECO:0000313" key="2">
    <source>
        <dbReference type="Proteomes" id="UP001157418"/>
    </source>
</evidence>
<dbReference type="EMBL" id="CAKMRJ010001112">
    <property type="protein sequence ID" value="CAH1422867.1"/>
    <property type="molecule type" value="Genomic_DNA"/>
</dbReference>
<protein>
    <submittedName>
        <fullName evidence="1">Uncharacterized protein</fullName>
    </submittedName>
</protein>
<proteinExistence type="predicted"/>
<comment type="caution">
    <text evidence="1">The sequence shown here is derived from an EMBL/GenBank/DDBJ whole genome shotgun (WGS) entry which is preliminary data.</text>
</comment>
<dbReference type="Proteomes" id="UP001157418">
    <property type="component" value="Unassembled WGS sequence"/>
</dbReference>
<keyword evidence="2" id="KW-1185">Reference proteome</keyword>
<gene>
    <name evidence="1" type="ORF">LVIROSA_LOCUS10172</name>
</gene>
<dbReference type="PANTHER" id="PTHR33710">
    <property type="entry name" value="BNAC02G09200D PROTEIN"/>
    <property type="match status" value="1"/>
</dbReference>
<dbReference type="SUPFAM" id="SSF56219">
    <property type="entry name" value="DNase I-like"/>
    <property type="match status" value="1"/>
</dbReference>
<dbReference type="AlphaFoldDB" id="A0AAU9MAU7"/>
<accession>A0AAU9MAU7</accession>
<dbReference type="Gene3D" id="3.60.10.10">
    <property type="entry name" value="Endonuclease/exonuclease/phosphatase"/>
    <property type="match status" value="1"/>
</dbReference>
<evidence type="ECO:0000313" key="1">
    <source>
        <dbReference type="EMBL" id="CAH1422867.1"/>
    </source>
</evidence>
<organism evidence="1 2">
    <name type="scientific">Lactuca virosa</name>
    <dbReference type="NCBI Taxonomy" id="75947"/>
    <lineage>
        <taxon>Eukaryota</taxon>
        <taxon>Viridiplantae</taxon>
        <taxon>Streptophyta</taxon>
        <taxon>Embryophyta</taxon>
        <taxon>Tracheophyta</taxon>
        <taxon>Spermatophyta</taxon>
        <taxon>Magnoliopsida</taxon>
        <taxon>eudicotyledons</taxon>
        <taxon>Gunneridae</taxon>
        <taxon>Pentapetalae</taxon>
        <taxon>asterids</taxon>
        <taxon>campanulids</taxon>
        <taxon>Asterales</taxon>
        <taxon>Asteraceae</taxon>
        <taxon>Cichorioideae</taxon>
        <taxon>Cichorieae</taxon>
        <taxon>Lactucinae</taxon>
        <taxon>Lactuca</taxon>
    </lineage>
</organism>
<dbReference type="PANTHER" id="PTHR33710:SF64">
    <property type="entry name" value="ENDONUCLEASE_EXONUCLEASE_PHOSPHATASE DOMAIN-CONTAINING PROTEIN"/>
    <property type="match status" value="1"/>
</dbReference>
<name>A0AAU9MAU7_9ASTR</name>
<dbReference type="InterPro" id="IPR036691">
    <property type="entry name" value="Endo/exonu/phosph_ase_sf"/>
</dbReference>
<reference evidence="1 2" key="1">
    <citation type="submission" date="2022-01" db="EMBL/GenBank/DDBJ databases">
        <authorList>
            <person name="Xiong W."/>
            <person name="Schranz E."/>
        </authorList>
    </citation>
    <scope>NUCLEOTIDE SEQUENCE [LARGE SCALE GENOMIC DNA]</scope>
</reference>